<proteinExistence type="predicted"/>
<dbReference type="EMBL" id="VZOK01000009">
    <property type="protein sequence ID" value="KAB0639490.1"/>
    <property type="molecule type" value="Genomic_DNA"/>
</dbReference>
<evidence type="ECO:0000313" key="1">
    <source>
        <dbReference type="EMBL" id="KAB0639490.1"/>
    </source>
</evidence>
<reference evidence="1 2" key="1">
    <citation type="submission" date="2019-09" db="EMBL/GenBank/DDBJ databases">
        <title>Draft genome sequences of 48 bacterial type strains from the CCUG.</title>
        <authorList>
            <person name="Tunovic T."/>
            <person name="Pineiro-Iglesias B."/>
            <person name="Unosson C."/>
            <person name="Inganas E."/>
            <person name="Ohlen M."/>
            <person name="Cardew S."/>
            <person name="Jensie-Markopoulos S."/>
            <person name="Salva-Serra F."/>
            <person name="Jaen-Luchoro D."/>
            <person name="Karlsson R."/>
            <person name="Svensson-Stadler L."/>
            <person name="Chun J."/>
            <person name="Moore E."/>
        </authorList>
    </citation>
    <scope>NUCLEOTIDE SEQUENCE [LARGE SCALE GENOMIC DNA]</scope>
    <source>
        <strain evidence="1 2">CCUG 65686</strain>
    </source>
</reference>
<protein>
    <submittedName>
        <fullName evidence="1">Uncharacterized protein</fullName>
    </submittedName>
</protein>
<dbReference type="Proteomes" id="UP000473470">
    <property type="component" value="Unassembled WGS sequence"/>
</dbReference>
<dbReference type="RefSeq" id="WP_150998675.1">
    <property type="nucleotide sequence ID" value="NZ_CABVPM010000019.1"/>
</dbReference>
<organism evidence="1 2">
    <name type="scientific">Burkholderia stagnalis</name>
    <dbReference type="NCBI Taxonomy" id="1503054"/>
    <lineage>
        <taxon>Bacteria</taxon>
        <taxon>Pseudomonadati</taxon>
        <taxon>Pseudomonadota</taxon>
        <taxon>Betaproteobacteria</taxon>
        <taxon>Burkholderiales</taxon>
        <taxon>Burkholderiaceae</taxon>
        <taxon>Burkholderia</taxon>
        <taxon>Burkholderia cepacia complex</taxon>
    </lineage>
</organism>
<comment type="caution">
    <text evidence="1">The sequence shown here is derived from an EMBL/GenBank/DDBJ whole genome shotgun (WGS) entry which is preliminary data.</text>
</comment>
<gene>
    <name evidence="1" type="ORF">F7R25_07690</name>
</gene>
<name>A0A6L3N333_9BURK</name>
<dbReference type="GeneID" id="93056130"/>
<evidence type="ECO:0000313" key="2">
    <source>
        <dbReference type="Proteomes" id="UP000473470"/>
    </source>
</evidence>
<dbReference type="AlphaFoldDB" id="A0A6L3N333"/>
<accession>A0A6L3N333</accession>
<sequence>MQKFDIGLPRDWVMENIEAEVDEMLVNGGYEEYCCLLELCCELDRGLMIKFAKRALDSSDEDIKDAGADFLSR</sequence>